<evidence type="ECO:0000313" key="2">
    <source>
        <dbReference type="Proteomes" id="UP000009309"/>
    </source>
</evidence>
<dbReference type="Proteomes" id="UP000009309">
    <property type="component" value="Unassembled WGS sequence"/>
</dbReference>
<dbReference type="OrthoDB" id="5621943at2"/>
<name>I2GPG1_9BACT</name>
<proteinExistence type="predicted"/>
<organism evidence="1 2">
    <name type="scientific">Fibrisoma limi BUZ 3</name>
    <dbReference type="NCBI Taxonomy" id="1185876"/>
    <lineage>
        <taxon>Bacteria</taxon>
        <taxon>Pseudomonadati</taxon>
        <taxon>Bacteroidota</taxon>
        <taxon>Cytophagia</taxon>
        <taxon>Cytophagales</taxon>
        <taxon>Spirosomataceae</taxon>
        <taxon>Fibrisoma</taxon>
    </lineage>
</organism>
<sequence length="958" mass="111465">MAKLYQAALISDEYTLNNLVWHLLESKQYEKIHKLLLDAPDWLNAKAKRFSGDLSFLSDLNQVIQRSNSTSNFQDITKLFTVHAARFTVYHRMGRYNYNALEALVWLGKETEALNHTRARPNILSGNQLSAEKSGIRGASVPQGENLLGLMRIYRALYKRDGVRTAEIKELEEDILNNIKELKNDQDYYQAVDEFVKILISCGQLDLAESLINSRQIESKTDNLKRLLINLYITSGQLKKAIKLISEEDKYDQENYYSDLVKKYAQLDQISKAQSIINKITSKWRKPGLSLELVLPYAKKKQYDKVESILNQEVDLKLARTMCQLAIYFIENQLNNYAYEIIKQIELIIDLIPAWGPHHDDWTAEELRSYALMDLAQVYVQINMTVEAHNAFDRAEDYINQINYSYAVHQATAELLRSMVQVGFYERAILLVSTPPFLNETWFQVIVIAELVEKKQFELAVQLSNKIKSSKNKVDALLCISIGLAKQKLFIEAEEKYQESFDELRNLPDYKNYIELCCNISHTLFIYNDKRSLAILSLAVKTLYKLISTEREEISRNETKNPHNYMLNFQDLGKFEHDIKRVVVELLRHQEYISAVELLIFCRYIYIYNNSIEETDIIESIYKAKNHLTKDGLFTLLDFFNITEKSGILYHQITCDDELSDESKINKLQSSLEDIVHNKHDRSKVLLDLIKELIRQNKPDLIEKYFYNFDKRSSKDTTQYYNKSFAIWVNYINKSDGLAKTHSLIKKYGNNAEWLNIILIEIIKECAHIGNYSYIEHILNENKIPFIYVEAIKVLSSIGNVNIATKYLDELKSIKPKSTYDWEEQMIDALISVIRAQSSAGNNYLAKLLIDEAFSLVKDKDLFYSGENVNYNNIVEVMMECGYFIEAFNKLKFSQEDSLIKLILRLAQNAKTNNIKKYGCTYIDILTKVAFIYSWEKSEWREISQLLTYKISDGNYLS</sequence>
<gene>
    <name evidence="1" type="ORF">BN8_05076</name>
</gene>
<comment type="caution">
    <text evidence="1">The sequence shown here is derived from an EMBL/GenBank/DDBJ whole genome shotgun (WGS) entry which is preliminary data.</text>
</comment>
<reference evidence="1 2" key="1">
    <citation type="journal article" date="2012" name="J. Bacteriol.">
        <title>Genome Sequence of the Filamentous Bacterium Fibrisoma limi BUZ 3T.</title>
        <authorList>
            <person name="Filippini M."/>
            <person name="Qi W."/>
            <person name="Jaenicke S."/>
            <person name="Goesmann A."/>
            <person name="Smits T.H."/>
            <person name="Bagheri H.C."/>
        </authorList>
    </citation>
    <scope>NUCLEOTIDE SEQUENCE [LARGE SCALE GENOMIC DNA]</scope>
    <source>
        <strain evidence="2">BUZ 3T</strain>
    </source>
</reference>
<evidence type="ECO:0000313" key="1">
    <source>
        <dbReference type="EMBL" id="CCH55789.1"/>
    </source>
</evidence>
<dbReference type="Gene3D" id="1.25.40.370">
    <property type="match status" value="1"/>
</dbReference>
<keyword evidence="2" id="KW-1185">Reference proteome</keyword>
<dbReference type="AlphaFoldDB" id="I2GPG1"/>
<dbReference type="RefSeq" id="WP_009284354.1">
    <property type="nucleotide sequence ID" value="NZ_CAIT01000009.1"/>
</dbReference>
<accession>I2GPG1</accession>
<protein>
    <submittedName>
        <fullName evidence="1">Uncharacterized protein</fullName>
    </submittedName>
</protein>
<dbReference type="EMBL" id="CAIT01000009">
    <property type="protein sequence ID" value="CCH55789.1"/>
    <property type="molecule type" value="Genomic_DNA"/>
</dbReference>
<dbReference type="STRING" id="1185876.BN8_05076"/>